<organism evidence="2 3">
    <name type="scientific">Pleurodeles waltl</name>
    <name type="common">Iberian ribbed newt</name>
    <dbReference type="NCBI Taxonomy" id="8319"/>
    <lineage>
        <taxon>Eukaryota</taxon>
        <taxon>Metazoa</taxon>
        <taxon>Chordata</taxon>
        <taxon>Craniata</taxon>
        <taxon>Vertebrata</taxon>
        <taxon>Euteleostomi</taxon>
        <taxon>Amphibia</taxon>
        <taxon>Batrachia</taxon>
        <taxon>Caudata</taxon>
        <taxon>Salamandroidea</taxon>
        <taxon>Salamandridae</taxon>
        <taxon>Pleurodelinae</taxon>
        <taxon>Pleurodeles</taxon>
    </lineage>
</organism>
<dbReference type="Proteomes" id="UP001066276">
    <property type="component" value="Chromosome 3_2"/>
</dbReference>
<evidence type="ECO:0000256" key="1">
    <source>
        <dbReference type="SAM" id="MobiDB-lite"/>
    </source>
</evidence>
<sequence>MPDHALTGELSQIKTLAPGVETYGEDGSFWRRSSLEVRKFRSLTSRVVLRGVGSFADREGAYGTDLGGDGKYELCHMMYVTALPAGACLLKEINSSEDPQPPRGIPRVLSSYPQQQPEN</sequence>
<gene>
    <name evidence="2" type="ORF">NDU88_005154</name>
</gene>
<comment type="caution">
    <text evidence="2">The sequence shown here is derived from an EMBL/GenBank/DDBJ whole genome shotgun (WGS) entry which is preliminary data.</text>
</comment>
<keyword evidence="3" id="KW-1185">Reference proteome</keyword>
<accession>A0AAV7TUT8</accession>
<proteinExistence type="predicted"/>
<name>A0AAV7TUT8_PLEWA</name>
<dbReference type="AlphaFoldDB" id="A0AAV7TUT8"/>
<dbReference type="EMBL" id="JANPWB010000006">
    <property type="protein sequence ID" value="KAJ1179924.1"/>
    <property type="molecule type" value="Genomic_DNA"/>
</dbReference>
<feature type="region of interest" description="Disordered" evidence="1">
    <location>
        <begin position="94"/>
        <end position="119"/>
    </location>
</feature>
<evidence type="ECO:0000313" key="2">
    <source>
        <dbReference type="EMBL" id="KAJ1179924.1"/>
    </source>
</evidence>
<evidence type="ECO:0000313" key="3">
    <source>
        <dbReference type="Proteomes" id="UP001066276"/>
    </source>
</evidence>
<reference evidence="2" key="1">
    <citation type="journal article" date="2022" name="bioRxiv">
        <title>Sequencing and chromosome-scale assembly of the giantPleurodeles waltlgenome.</title>
        <authorList>
            <person name="Brown T."/>
            <person name="Elewa A."/>
            <person name="Iarovenko S."/>
            <person name="Subramanian E."/>
            <person name="Araus A.J."/>
            <person name="Petzold A."/>
            <person name="Susuki M."/>
            <person name="Suzuki K.-i.T."/>
            <person name="Hayashi T."/>
            <person name="Toyoda A."/>
            <person name="Oliveira C."/>
            <person name="Osipova E."/>
            <person name="Leigh N.D."/>
            <person name="Simon A."/>
            <person name="Yun M.H."/>
        </authorList>
    </citation>
    <scope>NUCLEOTIDE SEQUENCE</scope>
    <source>
        <strain evidence="2">20211129_DDA</strain>
        <tissue evidence="2">Liver</tissue>
    </source>
</reference>
<protein>
    <submittedName>
        <fullName evidence="2">Uncharacterized protein</fullName>
    </submittedName>
</protein>